<organism evidence="8 9">
    <name type="scientific">Clostridium omnivorum</name>
    <dbReference type="NCBI Taxonomy" id="1604902"/>
    <lineage>
        <taxon>Bacteria</taxon>
        <taxon>Bacillati</taxon>
        <taxon>Bacillota</taxon>
        <taxon>Clostridia</taxon>
        <taxon>Eubacteriales</taxon>
        <taxon>Clostridiaceae</taxon>
        <taxon>Clostridium</taxon>
    </lineage>
</organism>
<gene>
    <name evidence="8" type="primary">ftsX_2</name>
    <name evidence="8" type="ORF">bsdE14_31790</name>
</gene>
<protein>
    <submittedName>
        <fullName evidence="8">Cell division protein FtsX</fullName>
    </submittedName>
</protein>
<evidence type="ECO:0000256" key="4">
    <source>
        <dbReference type="ARBA" id="ARBA00022989"/>
    </source>
</evidence>
<dbReference type="Pfam" id="PF02687">
    <property type="entry name" value="FtsX"/>
    <property type="match status" value="1"/>
</dbReference>
<sequence>MGIYTEFEIRVDLKADIEVTDYQNIYNKIKAVNYITDITLENNAPMSAAYIIKVNEPDDIPKVISLLNGLQGINKISSGKNIPKKIFAITRAIQWIGAILFLILIAASFFIIKNTIKLALYPRLNEISIMQYLGATNGFIRWSFIFEGIILGFLGAVSAVIALYYLYSFIFSKVASFLETNLISFVSPSFIFTTMSWSFILIGIILSSLGSILVVNKFLTV</sequence>
<evidence type="ECO:0000256" key="6">
    <source>
        <dbReference type="SAM" id="Phobius"/>
    </source>
</evidence>
<keyword evidence="4 6" id="KW-1133">Transmembrane helix</keyword>
<evidence type="ECO:0000256" key="5">
    <source>
        <dbReference type="ARBA" id="ARBA00023136"/>
    </source>
</evidence>
<keyword evidence="9" id="KW-1185">Reference proteome</keyword>
<feature type="transmembrane region" description="Helical" evidence="6">
    <location>
        <begin position="92"/>
        <end position="112"/>
    </location>
</feature>
<dbReference type="GO" id="GO:0051301">
    <property type="term" value="P:cell division"/>
    <property type="evidence" value="ECO:0007669"/>
    <property type="project" value="UniProtKB-KW"/>
</dbReference>
<name>A0ABQ5N981_9CLOT</name>
<comment type="subcellular location">
    <subcellularLocation>
        <location evidence="1">Cell membrane</location>
        <topology evidence="1">Multi-pass membrane protein</topology>
    </subcellularLocation>
</comment>
<dbReference type="InterPro" id="IPR003838">
    <property type="entry name" value="ABC3_permease_C"/>
</dbReference>
<comment type="caution">
    <text evidence="8">The sequence shown here is derived from an EMBL/GenBank/DDBJ whole genome shotgun (WGS) entry which is preliminary data.</text>
</comment>
<proteinExistence type="predicted"/>
<evidence type="ECO:0000259" key="7">
    <source>
        <dbReference type="Pfam" id="PF02687"/>
    </source>
</evidence>
<feature type="transmembrane region" description="Helical" evidence="6">
    <location>
        <begin position="197"/>
        <end position="219"/>
    </location>
</feature>
<keyword evidence="2" id="KW-1003">Cell membrane</keyword>
<evidence type="ECO:0000256" key="3">
    <source>
        <dbReference type="ARBA" id="ARBA00022692"/>
    </source>
</evidence>
<keyword evidence="3 6" id="KW-0812">Transmembrane</keyword>
<keyword evidence="5 6" id="KW-0472">Membrane</keyword>
<keyword evidence="8" id="KW-0131">Cell cycle</keyword>
<dbReference type="EMBL" id="BRXR01000001">
    <property type="protein sequence ID" value="GLC31769.1"/>
    <property type="molecule type" value="Genomic_DNA"/>
</dbReference>
<evidence type="ECO:0000256" key="1">
    <source>
        <dbReference type="ARBA" id="ARBA00004651"/>
    </source>
</evidence>
<evidence type="ECO:0000313" key="8">
    <source>
        <dbReference type="EMBL" id="GLC31769.1"/>
    </source>
</evidence>
<dbReference type="InterPro" id="IPR004513">
    <property type="entry name" value="FtsX"/>
</dbReference>
<feature type="transmembrane region" description="Helical" evidence="6">
    <location>
        <begin position="139"/>
        <end position="167"/>
    </location>
</feature>
<evidence type="ECO:0000256" key="2">
    <source>
        <dbReference type="ARBA" id="ARBA00022475"/>
    </source>
</evidence>
<dbReference type="PANTHER" id="PTHR47755:SF1">
    <property type="entry name" value="CELL DIVISION PROTEIN FTSX"/>
    <property type="match status" value="1"/>
</dbReference>
<keyword evidence="8" id="KW-0132">Cell division</keyword>
<feature type="domain" description="ABC3 transporter permease C-terminal" evidence="7">
    <location>
        <begin position="99"/>
        <end position="214"/>
    </location>
</feature>
<evidence type="ECO:0000313" key="9">
    <source>
        <dbReference type="Proteomes" id="UP001208567"/>
    </source>
</evidence>
<reference evidence="8 9" key="1">
    <citation type="journal article" date="2024" name="Int. J. Syst. Evol. Microbiol.">
        <title>Clostridium omnivorum sp. nov., isolated from anoxic soil under the treatment of reductive soil disinfestation.</title>
        <authorList>
            <person name="Ueki A."/>
            <person name="Tonouchi A."/>
            <person name="Kaku N."/>
            <person name="Honma S."/>
            <person name="Ueki K."/>
        </authorList>
    </citation>
    <scope>NUCLEOTIDE SEQUENCE [LARGE SCALE GENOMIC DNA]</scope>
    <source>
        <strain evidence="8 9">E14</strain>
    </source>
</reference>
<dbReference type="PANTHER" id="PTHR47755">
    <property type="entry name" value="CELL DIVISION PROTEIN FTSX"/>
    <property type="match status" value="1"/>
</dbReference>
<accession>A0ABQ5N981</accession>
<dbReference type="Proteomes" id="UP001208567">
    <property type="component" value="Unassembled WGS sequence"/>
</dbReference>